<dbReference type="AlphaFoldDB" id="A0A5N6DVS2"/>
<accession>A0A5N6DVS2</accession>
<dbReference type="InterPro" id="IPR011009">
    <property type="entry name" value="Kinase-like_dom_sf"/>
</dbReference>
<dbReference type="OMA" id="QHVECLQ"/>
<dbReference type="Proteomes" id="UP000326532">
    <property type="component" value="Unassembled WGS sequence"/>
</dbReference>
<sequence>MPEEISSKLLESEAATLNYVRKNCDIPVPHVHSYSSTKTNDVGIPYILMSKATGFPLQRVWKSTRSGQTELPAEMKAKILFQLESIAFKLSQLRLESIGSLIEQNGSFREGKCLSRGHILHERYSLDDVLIQHAETLPLSHHCFVATVPRRGLYDFNEFYNNTCDLWNDFVTVGCKIDSSDNRLDYIIAAAALRDMVPRWLQYLPKLDSNSFPLCHSDLSVNNIYIDNNYDIGCIIDWAFCSLVPETMALIPPGLPQSRDELHEDLAIAFEDSFKTAFSEQVKGIGYPRSTVSKLFQQRKCAWSLNRLLKFDTIDDYSLFATLREQIYGTEKDLKSYFADQRSLSCNIKRHKETRMEDQPTERIEKTERDYIKDDVLKRSIARSLTVMSQWQSQGDLFIADSKLWKWVSKAIQEREDAL</sequence>
<gene>
    <name evidence="1" type="ORF">BDV34DRAFT_232994</name>
</gene>
<proteinExistence type="predicted"/>
<name>A0A5N6DVS2_ASPPA</name>
<dbReference type="EMBL" id="ML734949">
    <property type="protein sequence ID" value="KAB8208894.1"/>
    <property type="molecule type" value="Genomic_DNA"/>
</dbReference>
<organism evidence="1 2">
    <name type="scientific">Aspergillus parasiticus</name>
    <dbReference type="NCBI Taxonomy" id="5067"/>
    <lineage>
        <taxon>Eukaryota</taxon>
        <taxon>Fungi</taxon>
        <taxon>Dikarya</taxon>
        <taxon>Ascomycota</taxon>
        <taxon>Pezizomycotina</taxon>
        <taxon>Eurotiomycetes</taxon>
        <taxon>Eurotiomycetidae</taxon>
        <taxon>Eurotiales</taxon>
        <taxon>Aspergillaceae</taxon>
        <taxon>Aspergillus</taxon>
        <taxon>Aspergillus subgen. Circumdati</taxon>
    </lineage>
</organism>
<dbReference type="VEuPathDB" id="FungiDB:BDV34DRAFT_232994"/>
<dbReference type="Gene3D" id="3.90.1200.10">
    <property type="match status" value="1"/>
</dbReference>
<dbReference type="PANTHER" id="PTHR21310:SF15">
    <property type="entry name" value="AMINOGLYCOSIDE PHOSPHOTRANSFERASE DOMAIN-CONTAINING PROTEIN"/>
    <property type="match status" value="1"/>
</dbReference>
<dbReference type="PANTHER" id="PTHR21310">
    <property type="entry name" value="AMINOGLYCOSIDE PHOSPHOTRANSFERASE-RELATED-RELATED"/>
    <property type="match status" value="1"/>
</dbReference>
<protein>
    <submittedName>
        <fullName evidence="1">RNase H domain-containing protein</fullName>
    </submittedName>
</protein>
<evidence type="ECO:0000313" key="2">
    <source>
        <dbReference type="Proteomes" id="UP000326532"/>
    </source>
</evidence>
<evidence type="ECO:0000313" key="1">
    <source>
        <dbReference type="EMBL" id="KAB8208894.1"/>
    </source>
</evidence>
<keyword evidence="2" id="KW-1185">Reference proteome</keyword>
<dbReference type="InterPro" id="IPR051678">
    <property type="entry name" value="AGP_Transferase"/>
</dbReference>
<reference evidence="1 2" key="1">
    <citation type="submission" date="2019-04" db="EMBL/GenBank/DDBJ databases">
        <title>Fungal friends and foes A comparative genomics study of 23 Aspergillus species from section Flavi.</title>
        <authorList>
            <consortium name="DOE Joint Genome Institute"/>
            <person name="Kjaerbolling I."/>
            <person name="Vesth T.C."/>
            <person name="Frisvad J.C."/>
            <person name="Nybo J.L."/>
            <person name="Theobald S."/>
            <person name="Kildgaard S."/>
            <person name="Petersen T.I."/>
            <person name="Kuo A."/>
            <person name="Sato A."/>
            <person name="Lyhne E.K."/>
            <person name="Kogle M.E."/>
            <person name="Wiebenga A."/>
            <person name="Kun R.S."/>
            <person name="Lubbers R.J."/>
            <person name="Makela M.R."/>
            <person name="Barry K."/>
            <person name="Chovatia M."/>
            <person name="Clum A."/>
            <person name="Daum C."/>
            <person name="Haridas S."/>
            <person name="He G."/>
            <person name="LaButti K."/>
            <person name="Lipzen A."/>
            <person name="Mondo S."/>
            <person name="Pangilinan J."/>
            <person name="Riley R."/>
            <person name="Salamov A."/>
            <person name="Simmons B.A."/>
            <person name="Magnuson J.K."/>
            <person name="Henrissat B."/>
            <person name="Mortensen U.H."/>
            <person name="Larsen T.O."/>
            <person name="De vries R.P."/>
            <person name="Grigoriev I.V."/>
            <person name="Machida M."/>
            <person name="Baker S.E."/>
            <person name="Andersen M.R."/>
        </authorList>
    </citation>
    <scope>NUCLEOTIDE SEQUENCE [LARGE SCALE GENOMIC DNA]</scope>
    <source>
        <strain evidence="1 2">CBS 117618</strain>
    </source>
</reference>
<dbReference type="SUPFAM" id="SSF56112">
    <property type="entry name" value="Protein kinase-like (PK-like)"/>
    <property type="match status" value="1"/>
</dbReference>